<keyword evidence="2" id="KW-1185">Reference proteome</keyword>
<sequence>MVAIAYTITALQGLKIKQLGQQKYINRLQELGRSVQRHSNFWIGQYGLLWIAAMEIWADLAQQLMRTKCNKLPFFQRGQRAMMLMQSTF</sequence>
<gene>
    <name evidence="1" type="ORF">PL9214640425</name>
</gene>
<dbReference type="Proteomes" id="UP000184315">
    <property type="component" value="Unassembled WGS sequence"/>
</dbReference>
<protein>
    <submittedName>
        <fullName evidence="1">Transposase</fullName>
    </submittedName>
</protein>
<accession>A0A1J1LQX7</accession>
<evidence type="ECO:0000313" key="1">
    <source>
        <dbReference type="EMBL" id="CUR34418.1"/>
    </source>
</evidence>
<organism evidence="1 2">
    <name type="scientific">Planktothrix tepida PCC 9214</name>
    <dbReference type="NCBI Taxonomy" id="671072"/>
    <lineage>
        <taxon>Bacteria</taxon>
        <taxon>Bacillati</taxon>
        <taxon>Cyanobacteriota</taxon>
        <taxon>Cyanophyceae</taxon>
        <taxon>Oscillatoriophycideae</taxon>
        <taxon>Oscillatoriales</taxon>
        <taxon>Microcoleaceae</taxon>
        <taxon>Planktothrix</taxon>
    </lineage>
</organism>
<dbReference type="STRING" id="671072.PL9214640425"/>
<dbReference type="AlphaFoldDB" id="A0A1J1LQX7"/>
<name>A0A1J1LQX7_9CYAN</name>
<dbReference type="EMBL" id="CZDF01000171">
    <property type="protein sequence ID" value="CUR34418.1"/>
    <property type="molecule type" value="Genomic_DNA"/>
</dbReference>
<reference evidence="2" key="1">
    <citation type="submission" date="2015-10" db="EMBL/GenBank/DDBJ databases">
        <authorList>
            <person name="Regsiter A."/>
            <person name="william w."/>
        </authorList>
    </citation>
    <scope>NUCLEOTIDE SEQUENCE [LARGE SCALE GENOMIC DNA]</scope>
</reference>
<evidence type="ECO:0000313" key="2">
    <source>
        <dbReference type="Proteomes" id="UP000184315"/>
    </source>
</evidence>
<proteinExistence type="predicted"/>